<comment type="similarity">
    <text evidence="1">Belongs to the SEC6 family.</text>
</comment>
<keyword evidence="2" id="KW-0813">Transport</keyword>
<dbReference type="Pfam" id="PF06046">
    <property type="entry name" value="Sec6"/>
    <property type="match status" value="1"/>
</dbReference>
<protein>
    <submittedName>
        <fullName evidence="5">Exocyst complex component Sec6</fullName>
    </submittedName>
</protein>
<evidence type="ECO:0000256" key="1">
    <source>
        <dbReference type="ARBA" id="ARBA00009447"/>
    </source>
</evidence>
<dbReference type="Gene3D" id="1.10.357.70">
    <property type="entry name" value="Exocyst complex component Sec6, C-terminal domain"/>
    <property type="match status" value="1"/>
</dbReference>
<proteinExistence type="inferred from homology"/>
<dbReference type="PANTHER" id="PTHR21292:SF1">
    <property type="entry name" value="EXOCYST COMPLEX COMPONENT 3"/>
    <property type="match status" value="1"/>
</dbReference>
<evidence type="ECO:0000313" key="5">
    <source>
        <dbReference type="WBParaSite" id="sdigi.contig617.g9234.t1"/>
    </source>
</evidence>
<dbReference type="GO" id="GO:0006887">
    <property type="term" value="P:exocytosis"/>
    <property type="evidence" value="ECO:0007669"/>
    <property type="project" value="UniProtKB-KW"/>
</dbReference>
<evidence type="ECO:0000256" key="3">
    <source>
        <dbReference type="ARBA" id="ARBA00022483"/>
    </source>
</evidence>
<keyword evidence="3" id="KW-0268">Exocytosis</keyword>
<accession>A0A915PYZ7</accession>
<dbReference type="WBParaSite" id="sdigi.contig617.g9234.t1">
    <property type="protein sequence ID" value="sdigi.contig617.g9234.t1"/>
    <property type="gene ID" value="sdigi.contig617.g9234"/>
</dbReference>
<dbReference type="InterPro" id="IPR010326">
    <property type="entry name" value="EXOC3/Sec6"/>
</dbReference>
<dbReference type="GO" id="GO:0000149">
    <property type="term" value="F:SNARE binding"/>
    <property type="evidence" value="ECO:0007669"/>
    <property type="project" value="TreeGrafter"/>
</dbReference>
<dbReference type="GO" id="GO:0000145">
    <property type="term" value="C:exocyst"/>
    <property type="evidence" value="ECO:0007669"/>
    <property type="project" value="InterPro"/>
</dbReference>
<sequence length="204" mass="23518">MKGSNIAEIMCETIRDYESYYKYLRRDVHIEVLECVEFKIVAEYLNAIASRKLTCTEYGKRSSIAKCLENDAVILSMTFNSLFTPLNYVIKPGNLMDLLHSIAEFTKLRDKGMLSLEIASLLRKYPEMTREFLFTLIDIRDDVTSSESRALTEECMNMIGKKEGNPILIRLFQMAKGERKNAAQAIRDVVPRLRRRVMVSIANQ</sequence>
<dbReference type="PANTHER" id="PTHR21292">
    <property type="entry name" value="EXOCYST COMPLEX COMPONENT SEC6-RELATED"/>
    <property type="match status" value="1"/>
</dbReference>
<dbReference type="GO" id="GO:0051601">
    <property type="term" value="P:exocyst localization"/>
    <property type="evidence" value="ECO:0007669"/>
    <property type="project" value="TreeGrafter"/>
</dbReference>
<keyword evidence="4" id="KW-1185">Reference proteome</keyword>
<organism evidence="4 5">
    <name type="scientific">Setaria digitata</name>
    <dbReference type="NCBI Taxonomy" id="48799"/>
    <lineage>
        <taxon>Eukaryota</taxon>
        <taxon>Metazoa</taxon>
        <taxon>Ecdysozoa</taxon>
        <taxon>Nematoda</taxon>
        <taxon>Chromadorea</taxon>
        <taxon>Rhabditida</taxon>
        <taxon>Spirurina</taxon>
        <taxon>Spiruromorpha</taxon>
        <taxon>Filarioidea</taxon>
        <taxon>Setariidae</taxon>
        <taxon>Setaria</taxon>
    </lineage>
</organism>
<dbReference type="InterPro" id="IPR042532">
    <property type="entry name" value="EXOC3/Sec6_C"/>
</dbReference>
<evidence type="ECO:0000256" key="2">
    <source>
        <dbReference type="ARBA" id="ARBA00022448"/>
    </source>
</evidence>
<dbReference type="AlphaFoldDB" id="A0A915PYZ7"/>
<evidence type="ECO:0000313" key="4">
    <source>
        <dbReference type="Proteomes" id="UP000887581"/>
    </source>
</evidence>
<dbReference type="Proteomes" id="UP000887581">
    <property type="component" value="Unplaced"/>
</dbReference>
<name>A0A915PYZ7_9BILA</name>
<reference evidence="5" key="1">
    <citation type="submission" date="2022-11" db="UniProtKB">
        <authorList>
            <consortium name="WormBaseParasite"/>
        </authorList>
    </citation>
    <scope>IDENTIFICATION</scope>
</reference>